<protein>
    <submittedName>
        <fullName evidence="2">DUF1302 domain-containing protein</fullName>
    </submittedName>
</protein>
<accession>A0A2K4MNY0</accession>
<keyword evidence="1" id="KW-0732">Signal</keyword>
<dbReference type="Proteomes" id="UP000236416">
    <property type="component" value="Unassembled WGS sequence"/>
</dbReference>
<keyword evidence="3" id="KW-1185">Reference proteome</keyword>
<dbReference type="Pfam" id="PF06980">
    <property type="entry name" value="DUF1302"/>
    <property type="match status" value="1"/>
</dbReference>
<feature type="signal peptide" evidence="1">
    <location>
        <begin position="1"/>
        <end position="22"/>
    </location>
</feature>
<name>A0A2K4MNY0_9NEIS</name>
<dbReference type="RefSeq" id="WP_103319759.1">
    <property type="nucleotide sequence ID" value="NZ_PPTF01000038.1"/>
</dbReference>
<dbReference type="PROSITE" id="PS51257">
    <property type="entry name" value="PROKAR_LIPOPROTEIN"/>
    <property type="match status" value="1"/>
</dbReference>
<evidence type="ECO:0000256" key="1">
    <source>
        <dbReference type="SAM" id="SignalP"/>
    </source>
</evidence>
<sequence length="605" mass="64998">MRAWWWVVPAGLALGSASACLAGEIVFGDRASGLGDGADAALGGGWTAKWQGAFGVGNIWRADSPSARLTSGAGMATRNDGDLNYGKGDTVSRSVDAYLQLRLDHGGYGVLLSAKGWYDQALADESVPHGNVVNGYQPGPLGQAGFALLSRFGNVALDDAYVYGRFNLARQPLQWRLGQQVIPWATPTGYAGGLQQVNAVDYPATLRASAAGESANVPAPALYGQWQANSRLSLDGFYQFAFRSNGYPGCGTFYSINDYIQPGCDKLTLNGGLLTLLDKKPVQTSDQQSLANPLDYIPRADDARPGNGQYGLGWHYQLPQAGTVGLFYADFTSRSPLIQVVKTGPGTVLTMPGPGGEQVPVAPAGEYREAFLPNRRLLAVNLTRESENGARLYLEYSLQPNRALAWNGTDFLNGALAGIGPLAYLNHLPAGSVMRGYDAFRVGQWLASARQPLPAALGGHAMLEAQFALRQVSGLPDPSVMRYGRMGFGMAPSKAYPACSNDADTCALKGFVTPTAWGWRVKYQNRFRPSPGSWEWQPYLSYAYDAVGYSDDGQFSAGRRAAALGLGLAWSKDSWLDLRYVRTGGGDYNLLQDRSTLSLSVKTRF</sequence>
<comment type="caution">
    <text evidence="2">The sequence shown here is derived from an EMBL/GenBank/DDBJ whole genome shotgun (WGS) entry which is preliminary data.</text>
</comment>
<dbReference type="EMBL" id="PPTF01000038">
    <property type="protein sequence ID" value="POA98780.1"/>
    <property type="molecule type" value="Genomic_DNA"/>
</dbReference>
<reference evidence="2 3" key="1">
    <citation type="submission" date="2018-01" db="EMBL/GenBank/DDBJ databases">
        <title>Genomic Sequence of Chromobacterium MWU13-2610 from wild cranberry bogs within the Cape Cod National Seashore.</title>
        <authorList>
            <person name="O'Hara-Hanley K."/>
            <person name="Soby S."/>
            <person name="Harrison A."/>
        </authorList>
    </citation>
    <scope>NUCLEOTIDE SEQUENCE [LARGE SCALE GENOMIC DNA]</scope>
    <source>
        <strain evidence="2 3">MWU13-2610</strain>
    </source>
</reference>
<organism evidence="2 3">
    <name type="scientific">Chromobacterium sinusclupearum</name>
    <dbReference type="NCBI Taxonomy" id="2077146"/>
    <lineage>
        <taxon>Bacteria</taxon>
        <taxon>Pseudomonadati</taxon>
        <taxon>Pseudomonadota</taxon>
        <taxon>Betaproteobacteria</taxon>
        <taxon>Neisseriales</taxon>
        <taxon>Chromobacteriaceae</taxon>
        <taxon>Chromobacterium</taxon>
    </lineage>
</organism>
<evidence type="ECO:0000313" key="2">
    <source>
        <dbReference type="EMBL" id="POA98780.1"/>
    </source>
</evidence>
<gene>
    <name evidence="2" type="ORF">C2134_10135</name>
</gene>
<proteinExistence type="predicted"/>
<dbReference type="AlphaFoldDB" id="A0A2K4MNY0"/>
<feature type="chain" id="PRO_5014338136" evidence="1">
    <location>
        <begin position="23"/>
        <end position="605"/>
    </location>
</feature>
<dbReference type="InterPro" id="IPR010727">
    <property type="entry name" value="DUF1302"/>
</dbReference>
<evidence type="ECO:0000313" key="3">
    <source>
        <dbReference type="Proteomes" id="UP000236416"/>
    </source>
</evidence>